<dbReference type="InterPro" id="IPR038344">
    <property type="entry name" value="EF-G_N_sf"/>
</dbReference>
<dbReference type="InterPro" id="IPR032330">
    <property type="entry name" value="EF-G-binding_C"/>
</dbReference>
<dbReference type="OrthoDB" id="1891078at2"/>
<feature type="domain" description="Elongation factor G-binding protein C-terminal treble-clef zinc-finger" evidence="2">
    <location>
        <begin position="102"/>
        <end position="206"/>
    </location>
</feature>
<evidence type="ECO:0000259" key="2">
    <source>
        <dbReference type="Pfam" id="PF16571"/>
    </source>
</evidence>
<dbReference type="EMBL" id="FNNC01000007">
    <property type="protein sequence ID" value="SDW96090.1"/>
    <property type="molecule type" value="Genomic_DNA"/>
</dbReference>
<feature type="domain" description="Elongation factor G-binding protein N-terminal" evidence="1">
    <location>
        <begin position="7"/>
        <end position="89"/>
    </location>
</feature>
<evidence type="ECO:0000259" key="1">
    <source>
        <dbReference type="Pfam" id="PF07299"/>
    </source>
</evidence>
<sequence>MIQIEPFLRNDQFNFIKEHVWKFAHAHATVKDADVISALKHSVFDQIINSFHSMNDEQEKLLEKVLYVEDSTQAEQILGELKMYVIPFPAVTAERIKKLFPKAKKLTIPPLEKVDLKNISYLGWNDIRSERKYIITTDQRRLTGVFGTFRNTPGKGICTICNKQEETGLFMAVIKAGKETYTSRGNYICQDSGRCNENITDLRQLETFMYHLKK</sequence>
<dbReference type="Gene3D" id="1.20.1280.250">
    <property type="match status" value="1"/>
</dbReference>
<dbReference type="Pfam" id="PF07299">
    <property type="entry name" value="EF-G-binding_N"/>
    <property type="match status" value="1"/>
</dbReference>
<dbReference type="AlphaFoldDB" id="A0A1H2XTG4"/>
<dbReference type="Pfam" id="PF16571">
    <property type="entry name" value="FBP_C"/>
    <property type="match status" value="1"/>
</dbReference>
<keyword evidence="4" id="KW-1185">Reference proteome</keyword>
<proteinExistence type="predicted"/>
<gene>
    <name evidence="3" type="ORF">SAMN05421781_2909</name>
</gene>
<keyword evidence="3" id="KW-0862">Zinc</keyword>
<protein>
    <submittedName>
        <fullName evidence="3">FBP C-terminal treble-clef zinc-finger</fullName>
    </submittedName>
</protein>
<dbReference type="STRING" id="1122204.SAMN05421781_2909"/>
<evidence type="ECO:0000313" key="3">
    <source>
        <dbReference type="EMBL" id="SDW96090.1"/>
    </source>
</evidence>
<evidence type="ECO:0000313" key="4">
    <source>
        <dbReference type="Proteomes" id="UP000199488"/>
    </source>
</evidence>
<accession>A0A1H2XTG4</accession>
<keyword evidence="3" id="KW-0479">Metal-binding</keyword>
<keyword evidence="3" id="KW-0863">Zinc-finger</keyword>
<dbReference type="GO" id="GO:0008270">
    <property type="term" value="F:zinc ion binding"/>
    <property type="evidence" value="ECO:0007669"/>
    <property type="project" value="UniProtKB-KW"/>
</dbReference>
<organism evidence="3 4">
    <name type="scientific">Marinococcus luteus</name>
    <dbReference type="NCBI Taxonomy" id="1122204"/>
    <lineage>
        <taxon>Bacteria</taxon>
        <taxon>Bacillati</taxon>
        <taxon>Bacillota</taxon>
        <taxon>Bacilli</taxon>
        <taxon>Bacillales</taxon>
        <taxon>Bacillaceae</taxon>
        <taxon>Marinococcus</taxon>
    </lineage>
</organism>
<name>A0A1H2XTG4_9BACI</name>
<dbReference type="Proteomes" id="UP000199488">
    <property type="component" value="Unassembled WGS sequence"/>
</dbReference>
<dbReference type="CDD" id="cd16342">
    <property type="entry name" value="FusC_FusB"/>
    <property type="match status" value="1"/>
</dbReference>
<reference evidence="3 4" key="1">
    <citation type="submission" date="2016-10" db="EMBL/GenBank/DDBJ databases">
        <authorList>
            <person name="de Groot N.N."/>
        </authorList>
    </citation>
    <scope>NUCLEOTIDE SEQUENCE [LARGE SCALE GENOMIC DNA]</scope>
    <source>
        <strain evidence="3 4">DSM 23126</strain>
    </source>
</reference>
<dbReference type="RefSeq" id="WP_091616601.1">
    <property type="nucleotide sequence ID" value="NZ_FNNC01000007.1"/>
</dbReference>
<dbReference type="InterPro" id="IPR010841">
    <property type="entry name" value="EF-G-binding_N"/>
</dbReference>